<evidence type="ECO:0000256" key="1">
    <source>
        <dbReference type="SAM" id="Phobius"/>
    </source>
</evidence>
<dbReference type="SUPFAM" id="SSF54495">
    <property type="entry name" value="UBC-like"/>
    <property type="match status" value="1"/>
</dbReference>
<name>A0A9N9LWK3_9HELO</name>
<keyword evidence="1" id="KW-1133">Transmembrane helix</keyword>
<evidence type="ECO:0000313" key="3">
    <source>
        <dbReference type="Proteomes" id="UP000701801"/>
    </source>
</evidence>
<comment type="caution">
    <text evidence="2">The sequence shown here is derived from an EMBL/GenBank/DDBJ whole genome shotgun (WGS) entry which is preliminary data.</text>
</comment>
<dbReference type="AlphaFoldDB" id="A0A9N9LWK3"/>
<keyword evidence="1" id="KW-0472">Membrane</keyword>
<dbReference type="Proteomes" id="UP000701801">
    <property type="component" value="Unassembled WGS sequence"/>
</dbReference>
<dbReference type="SMART" id="SM00212">
    <property type="entry name" value="UBCc"/>
    <property type="match status" value="1"/>
</dbReference>
<dbReference type="InterPro" id="IPR016135">
    <property type="entry name" value="UBQ-conjugating_enzyme/RWD"/>
</dbReference>
<organism evidence="2 3">
    <name type="scientific">Hymenoscyphus albidus</name>
    <dbReference type="NCBI Taxonomy" id="595503"/>
    <lineage>
        <taxon>Eukaryota</taxon>
        <taxon>Fungi</taxon>
        <taxon>Dikarya</taxon>
        <taxon>Ascomycota</taxon>
        <taxon>Pezizomycotina</taxon>
        <taxon>Leotiomycetes</taxon>
        <taxon>Helotiales</taxon>
        <taxon>Helotiaceae</taxon>
        <taxon>Hymenoscyphus</taxon>
    </lineage>
</organism>
<keyword evidence="1" id="KW-0812">Transmembrane</keyword>
<dbReference type="Gene3D" id="3.10.110.10">
    <property type="entry name" value="Ubiquitin Conjugating Enzyme"/>
    <property type="match status" value="2"/>
</dbReference>
<feature type="transmembrane region" description="Helical" evidence="1">
    <location>
        <begin position="6"/>
        <end position="28"/>
    </location>
</feature>
<sequence length="210" mass="23569">METALGIAGLVVGLLALLTFFELVWNFVDGGTAYRPERTRSWSFASSRRVLANEMESAVISRDSGESPHATMDKIIAKNRTAIRATMEKYQSPESVRRDSRLLRETRNAYQETSGFVTWSPLGNTLHEIVAAIRGPPESPYSDGIFYLRLSFPSDISVLMEKPEPEDPVRLDVCAQFINDRAAFERMARELTDRYATGELGLPGIRQDGY</sequence>
<dbReference type="EMBL" id="CAJVRM010000575">
    <property type="protein sequence ID" value="CAG8982223.1"/>
    <property type="molecule type" value="Genomic_DNA"/>
</dbReference>
<protein>
    <submittedName>
        <fullName evidence="2">Uncharacterized protein</fullName>
    </submittedName>
</protein>
<proteinExistence type="predicted"/>
<keyword evidence="3" id="KW-1185">Reference proteome</keyword>
<gene>
    <name evidence="2" type="ORF">HYALB_00013705</name>
</gene>
<accession>A0A9N9LWK3</accession>
<evidence type="ECO:0000313" key="2">
    <source>
        <dbReference type="EMBL" id="CAG8982223.1"/>
    </source>
</evidence>
<reference evidence="2" key="1">
    <citation type="submission" date="2021-07" db="EMBL/GenBank/DDBJ databases">
        <authorList>
            <person name="Durling M."/>
        </authorList>
    </citation>
    <scope>NUCLEOTIDE SEQUENCE</scope>
</reference>